<name>A0A1T4N199_TREPO</name>
<feature type="transmembrane region" description="Helical" evidence="1">
    <location>
        <begin position="157"/>
        <end position="183"/>
    </location>
</feature>
<accession>A0A1T4N199</accession>
<protein>
    <submittedName>
        <fullName evidence="2">Uncharacterized membrane protein YczE</fullName>
    </submittedName>
</protein>
<sequence length="200" mass="22296">MNIIKKIIWVVIGSVIAAFGIDLAIYAGFGGATLAVLWQGVSHVLHITLGQASFVVSVVMIVFCLFYDRSQIYLGTILYQIIYSVCTDLFQPLMHYTESKILNFFIMLMGIVLFAVGTAIYSYADWGRGSYEAVTFALAKKHSWQIKYVRIALDTMVVLVGMFLGGKFGMCTICTILLSGVMIQKTLQLLHAMIENKAFY</sequence>
<dbReference type="AlphaFoldDB" id="A0A1T4N199"/>
<evidence type="ECO:0000313" key="2">
    <source>
        <dbReference type="EMBL" id="SJZ73073.1"/>
    </source>
</evidence>
<dbReference type="Proteomes" id="UP000190423">
    <property type="component" value="Unassembled WGS sequence"/>
</dbReference>
<reference evidence="2 3" key="1">
    <citation type="submission" date="2017-02" db="EMBL/GenBank/DDBJ databases">
        <authorList>
            <person name="Peterson S.W."/>
        </authorList>
    </citation>
    <scope>NUCLEOTIDE SEQUENCE [LARGE SCALE GENOMIC DNA]</scope>
    <source>
        <strain evidence="2 3">ATCC BAA-908</strain>
    </source>
</reference>
<evidence type="ECO:0000313" key="3">
    <source>
        <dbReference type="Proteomes" id="UP000190423"/>
    </source>
</evidence>
<dbReference type="RefSeq" id="WP_078934038.1">
    <property type="nucleotide sequence ID" value="NZ_FUWG01000018.1"/>
</dbReference>
<dbReference type="GeneID" id="78317428"/>
<dbReference type="EMBL" id="FUWG01000018">
    <property type="protein sequence ID" value="SJZ73073.1"/>
    <property type="molecule type" value="Genomic_DNA"/>
</dbReference>
<evidence type="ECO:0000256" key="1">
    <source>
        <dbReference type="SAM" id="Phobius"/>
    </source>
</evidence>
<dbReference type="OrthoDB" id="154912at2"/>
<dbReference type="Pfam" id="PF19700">
    <property type="entry name" value="DUF6198"/>
    <property type="match status" value="1"/>
</dbReference>
<proteinExistence type="predicted"/>
<feature type="transmembrane region" description="Helical" evidence="1">
    <location>
        <begin position="44"/>
        <end position="67"/>
    </location>
</feature>
<dbReference type="STRING" id="261392.SAMN02745149_02160"/>
<keyword evidence="1" id="KW-1133">Transmembrane helix</keyword>
<dbReference type="InterPro" id="IPR038750">
    <property type="entry name" value="YczE/YyaS-like"/>
</dbReference>
<organism evidence="2 3">
    <name type="scientific">Treponema porcinum</name>
    <dbReference type="NCBI Taxonomy" id="261392"/>
    <lineage>
        <taxon>Bacteria</taxon>
        <taxon>Pseudomonadati</taxon>
        <taxon>Spirochaetota</taxon>
        <taxon>Spirochaetia</taxon>
        <taxon>Spirochaetales</taxon>
        <taxon>Treponemataceae</taxon>
        <taxon>Treponema</taxon>
    </lineage>
</organism>
<keyword evidence="1" id="KW-0472">Membrane</keyword>
<keyword evidence="1" id="KW-0812">Transmembrane</keyword>
<feature type="transmembrane region" description="Helical" evidence="1">
    <location>
        <begin position="101"/>
        <end position="124"/>
    </location>
</feature>
<keyword evidence="3" id="KW-1185">Reference proteome</keyword>
<dbReference type="PANTHER" id="PTHR40078">
    <property type="entry name" value="INTEGRAL MEMBRANE PROTEIN-RELATED"/>
    <property type="match status" value="1"/>
</dbReference>
<feature type="transmembrane region" description="Helical" evidence="1">
    <location>
        <begin position="7"/>
        <end position="38"/>
    </location>
</feature>
<gene>
    <name evidence="2" type="ORF">SAMN02745149_02160</name>
</gene>
<dbReference type="PANTHER" id="PTHR40078:SF1">
    <property type="entry name" value="INTEGRAL MEMBRANE PROTEIN"/>
    <property type="match status" value="1"/>
</dbReference>